<dbReference type="GO" id="GO:0005524">
    <property type="term" value="F:ATP binding"/>
    <property type="evidence" value="ECO:0007669"/>
    <property type="project" value="UniProtKB-KW"/>
</dbReference>
<evidence type="ECO:0000259" key="6">
    <source>
        <dbReference type="PROSITE" id="PS50893"/>
    </source>
</evidence>
<evidence type="ECO:0000256" key="4">
    <source>
        <dbReference type="ARBA" id="ARBA00022741"/>
    </source>
</evidence>
<dbReference type="InterPro" id="IPR017871">
    <property type="entry name" value="ABC_transporter-like_CS"/>
</dbReference>
<keyword evidence="4" id="KW-0547">Nucleotide-binding</keyword>
<dbReference type="InterPro" id="IPR050166">
    <property type="entry name" value="ABC_transporter_ATP-bind"/>
</dbReference>
<keyword evidence="2" id="KW-0813">Transport</keyword>
<keyword evidence="8" id="KW-1185">Reference proteome</keyword>
<keyword evidence="5 7" id="KW-0067">ATP-binding</keyword>
<dbReference type="InterPro" id="IPR003439">
    <property type="entry name" value="ABC_transporter-like_ATP-bd"/>
</dbReference>
<keyword evidence="3" id="KW-0472">Membrane</keyword>
<dbReference type="SUPFAM" id="SSF52540">
    <property type="entry name" value="P-loop containing nucleoside triphosphate hydrolases"/>
    <property type="match status" value="1"/>
</dbReference>
<evidence type="ECO:0000256" key="2">
    <source>
        <dbReference type="ARBA" id="ARBA00022448"/>
    </source>
</evidence>
<comment type="caution">
    <text evidence="7">The sequence shown here is derived from an EMBL/GenBank/DDBJ whole genome shotgun (WGS) entry which is preliminary data.</text>
</comment>
<keyword evidence="3" id="KW-1003">Cell membrane</keyword>
<dbReference type="PROSITE" id="PS00211">
    <property type="entry name" value="ABC_TRANSPORTER_1"/>
    <property type="match status" value="1"/>
</dbReference>
<dbReference type="RefSeq" id="WP_380109551.1">
    <property type="nucleotide sequence ID" value="NZ_JBHSIH010000001.1"/>
</dbReference>
<dbReference type="EMBL" id="JBHUIG010000023">
    <property type="protein sequence ID" value="MFD2320983.1"/>
    <property type="molecule type" value="Genomic_DNA"/>
</dbReference>
<dbReference type="Gene3D" id="3.40.50.300">
    <property type="entry name" value="P-loop containing nucleotide triphosphate hydrolases"/>
    <property type="match status" value="1"/>
</dbReference>
<dbReference type="Proteomes" id="UP001597287">
    <property type="component" value="Unassembled WGS sequence"/>
</dbReference>
<evidence type="ECO:0000313" key="8">
    <source>
        <dbReference type="Proteomes" id="UP001597287"/>
    </source>
</evidence>
<evidence type="ECO:0000256" key="1">
    <source>
        <dbReference type="ARBA" id="ARBA00005417"/>
    </source>
</evidence>
<dbReference type="SMART" id="SM00382">
    <property type="entry name" value="AAA"/>
    <property type="match status" value="1"/>
</dbReference>
<dbReference type="PROSITE" id="PS50893">
    <property type="entry name" value="ABC_TRANSPORTER_2"/>
    <property type="match status" value="1"/>
</dbReference>
<protein>
    <submittedName>
        <fullName evidence="7">ABC transporter ATP-binding protein</fullName>
    </submittedName>
</protein>
<dbReference type="Pfam" id="PF00005">
    <property type="entry name" value="ABC_tran"/>
    <property type="match status" value="1"/>
</dbReference>
<dbReference type="PANTHER" id="PTHR42788">
    <property type="entry name" value="TAURINE IMPORT ATP-BINDING PROTEIN-RELATED"/>
    <property type="match status" value="1"/>
</dbReference>
<sequence>MHTGTTGMTGKTGMTDGTDGMAFLDIEQVVFTYPGRPPVVDGVHWRVQAGEVHCLLGRSGCGKTTLLKLAAGLLRPQSGRILLRGAELAEPGPQLGFMFQAPTLLEWHTALGNVLLPVSLQRRPAPQDEQRALALLEQLGLASHAQRHPRHLSGGQQSRVALARALVLDPPLLLLDEPFAALDAITRAELQDDLLRTCRERGTTVLFVTHDINEAVYLGDRIALMHGGRIVADMAVDLPAPRTQAMRHGPAFNEHCARVRAAMDRTAA</sequence>
<organism evidence="7 8">
    <name type="scientific">Delftia deserti</name>
    <dbReference type="NCBI Taxonomy" id="1651218"/>
    <lineage>
        <taxon>Bacteria</taxon>
        <taxon>Pseudomonadati</taxon>
        <taxon>Pseudomonadota</taxon>
        <taxon>Betaproteobacteria</taxon>
        <taxon>Burkholderiales</taxon>
        <taxon>Comamonadaceae</taxon>
        <taxon>Delftia</taxon>
    </lineage>
</organism>
<dbReference type="InterPro" id="IPR003593">
    <property type="entry name" value="AAA+_ATPase"/>
</dbReference>
<dbReference type="PANTHER" id="PTHR42788:SF19">
    <property type="entry name" value="ALIPHATIC SULFONATES IMPORT ATP-BINDING PROTEIN SSUB 2"/>
    <property type="match status" value="1"/>
</dbReference>
<gene>
    <name evidence="7" type="ORF">ACFSPV_19960</name>
</gene>
<feature type="domain" description="ABC transporter" evidence="6">
    <location>
        <begin position="24"/>
        <end position="252"/>
    </location>
</feature>
<evidence type="ECO:0000256" key="3">
    <source>
        <dbReference type="ARBA" id="ARBA00022475"/>
    </source>
</evidence>
<name>A0ABW5ETN1_9BURK</name>
<accession>A0ABW5ETN1</accession>
<reference evidence="8" key="1">
    <citation type="journal article" date="2019" name="Int. J. Syst. Evol. Microbiol.">
        <title>The Global Catalogue of Microorganisms (GCM) 10K type strain sequencing project: providing services to taxonomists for standard genome sequencing and annotation.</title>
        <authorList>
            <consortium name="The Broad Institute Genomics Platform"/>
            <consortium name="The Broad Institute Genome Sequencing Center for Infectious Disease"/>
            <person name="Wu L."/>
            <person name="Ma J."/>
        </authorList>
    </citation>
    <scope>NUCLEOTIDE SEQUENCE [LARGE SCALE GENOMIC DNA]</scope>
    <source>
        <strain evidence="8">CCUG 62793</strain>
    </source>
</reference>
<evidence type="ECO:0000256" key="5">
    <source>
        <dbReference type="ARBA" id="ARBA00022840"/>
    </source>
</evidence>
<proteinExistence type="inferred from homology"/>
<evidence type="ECO:0000313" key="7">
    <source>
        <dbReference type="EMBL" id="MFD2320983.1"/>
    </source>
</evidence>
<dbReference type="InterPro" id="IPR027417">
    <property type="entry name" value="P-loop_NTPase"/>
</dbReference>
<comment type="similarity">
    <text evidence="1">Belongs to the ABC transporter superfamily.</text>
</comment>